<dbReference type="Gene3D" id="3.90.180.10">
    <property type="entry name" value="Medium-chain alcohol dehydrogenases, catalytic domain"/>
    <property type="match status" value="1"/>
</dbReference>
<accession>A0A8H5GT57</accession>
<dbReference type="InterPro" id="IPR011032">
    <property type="entry name" value="GroES-like_sf"/>
</dbReference>
<dbReference type="SMART" id="SM00829">
    <property type="entry name" value="PKS_ER"/>
    <property type="match status" value="1"/>
</dbReference>
<organism evidence="9 10">
    <name type="scientific">Tetrapyrgos nigripes</name>
    <dbReference type="NCBI Taxonomy" id="182062"/>
    <lineage>
        <taxon>Eukaryota</taxon>
        <taxon>Fungi</taxon>
        <taxon>Dikarya</taxon>
        <taxon>Basidiomycota</taxon>
        <taxon>Agaricomycotina</taxon>
        <taxon>Agaricomycetes</taxon>
        <taxon>Agaricomycetidae</taxon>
        <taxon>Agaricales</taxon>
        <taxon>Marasmiineae</taxon>
        <taxon>Marasmiaceae</taxon>
        <taxon>Tetrapyrgos</taxon>
    </lineage>
</organism>
<dbReference type="InterPro" id="IPR013154">
    <property type="entry name" value="ADH-like_N"/>
</dbReference>
<dbReference type="CDD" id="cd08297">
    <property type="entry name" value="CAD3"/>
    <property type="match status" value="1"/>
</dbReference>
<dbReference type="PANTHER" id="PTHR42940">
    <property type="entry name" value="ALCOHOL DEHYDROGENASE 1-RELATED"/>
    <property type="match status" value="1"/>
</dbReference>
<evidence type="ECO:0000256" key="3">
    <source>
        <dbReference type="ARBA" id="ARBA00013190"/>
    </source>
</evidence>
<evidence type="ECO:0000259" key="8">
    <source>
        <dbReference type="SMART" id="SM00829"/>
    </source>
</evidence>
<proteinExistence type="inferred from homology"/>
<dbReference type="SUPFAM" id="SSF51735">
    <property type="entry name" value="NAD(P)-binding Rossmann-fold domains"/>
    <property type="match status" value="1"/>
</dbReference>
<dbReference type="EMBL" id="JAACJM010000011">
    <property type="protein sequence ID" value="KAF5370380.1"/>
    <property type="molecule type" value="Genomic_DNA"/>
</dbReference>
<dbReference type="InterPro" id="IPR036291">
    <property type="entry name" value="NAD(P)-bd_dom_sf"/>
</dbReference>
<dbReference type="GO" id="GO:0004022">
    <property type="term" value="F:alcohol dehydrogenase (NAD+) activity"/>
    <property type="evidence" value="ECO:0007669"/>
    <property type="project" value="UniProtKB-EC"/>
</dbReference>
<evidence type="ECO:0000256" key="2">
    <source>
        <dbReference type="ARBA" id="ARBA00008072"/>
    </source>
</evidence>
<keyword evidence="10" id="KW-1185">Reference proteome</keyword>
<sequence length="362" mass="38321">MTSNNIDIPQTARAAVITQVKEDLVLDTSYPVPSPADLQPAQCLVKISYAGVCHSDLSVKDDEWGLPLRLPLVGGHEGIGTVVAIGAHTVDSSVKVGDRVGLKWIAKSCLRCELCRKRMEACCPLLPTHATGRSVNGTWADYVVGWTDYVQPIPESLDSAAATPILCAGVTVYKAIKQTKATIGEWIAISGAGGGLGHLAVQYAVAMGLRVIAIDTGESKRDLCVNQLGAEKWIDFMESDDVIRDVKETTGGLGPHAAVVAAGHAMPFNQALRYLRAAGTLVAVGVPAGAAMLNVPIGLLVPKCLNIVGSSTGNRQDVAEALGIVAQGKVKCHYEVRDWKEVNSVLKEMQEGKITGRVVLKL</sequence>
<evidence type="ECO:0000256" key="1">
    <source>
        <dbReference type="ARBA" id="ARBA00001947"/>
    </source>
</evidence>
<dbReference type="InterPro" id="IPR020843">
    <property type="entry name" value="ER"/>
</dbReference>
<dbReference type="SUPFAM" id="SSF50129">
    <property type="entry name" value="GroES-like"/>
    <property type="match status" value="1"/>
</dbReference>
<comment type="cofactor">
    <cofactor evidence="1">
        <name>Zn(2+)</name>
        <dbReference type="ChEBI" id="CHEBI:29105"/>
    </cofactor>
</comment>
<dbReference type="FunFam" id="3.40.50.720:FF:000039">
    <property type="entry name" value="Alcohol dehydrogenase AdhP"/>
    <property type="match status" value="1"/>
</dbReference>
<dbReference type="EC" id="1.1.1.1" evidence="3"/>
<name>A0A8H5GT57_9AGAR</name>
<keyword evidence="7" id="KW-0520">NAD</keyword>
<dbReference type="AlphaFoldDB" id="A0A8H5GT57"/>
<comment type="caution">
    <text evidence="9">The sequence shown here is derived from an EMBL/GenBank/DDBJ whole genome shotgun (WGS) entry which is preliminary data.</text>
</comment>
<dbReference type="Proteomes" id="UP000559256">
    <property type="component" value="Unassembled WGS sequence"/>
</dbReference>
<evidence type="ECO:0000256" key="4">
    <source>
        <dbReference type="ARBA" id="ARBA00022723"/>
    </source>
</evidence>
<feature type="domain" description="Enoyl reductase (ER)" evidence="8">
    <location>
        <begin position="19"/>
        <end position="360"/>
    </location>
</feature>
<protein>
    <recommendedName>
        <fullName evidence="3">alcohol dehydrogenase</fullName>
        <ecNumber evidence="3">1.1.1.1</ecNumber>
    </recommendedName>
</protein>
<reference evidence="9 10" key="1">
    <citation type="journal article" date="2020" name="ISME J.">
        <title>Uncovering the hidden diversity of litter-decomposition mechanisms in mushroom-forming fungi.</title>
        <authorList>
            <person name="Floudas D."/>
            <person name="Bentzer J."/>
            <person name="Ahren D."/>
            <person name="Johansson T."/>
            <person name="Persson P."/>
            <person name="Tunlid A."/>
        </authorList>
    </citation>
    <scope>NUCLEOTIDE SEQUENCE [LARGE SCALE GENOMIC DNA]</scope>
    <source>
        <strain evidence="9 10">CBS 291.85</strain>
    </source>
</reference>
<keyword evidence="6" id="KW-0560">Oxidoreductase</keyword>
<dbReference type="InterPro" id="IPR013149">
    <property type="entry name" value="ADH-like_C"/>
</dbReference>
<keyword evidence="5" id="KW-0862">Zinc</keyword>
<evidence type="ECO:0000256" key="7">
    <source>
        <dbReference type="ARBA" id="ARBA00023027"/>
    </source>
</evidence>
<evidence type="ECO:0000313" key="10">
    <source>
        <dbReference type="Proteomes" id="UP000559256"/>
    </source>
</evidence>
<gene>
    <name evidence="9" type="ORF">D9758_006893</name>
</gene>
<dbReference type="Pfam" id="PF08240">
    <property type="entry name" value="ADH_N"/>
    <property type="match status" value="1"/>
</dbReference>
<keyword evidence="4" id="KW-0479">Metal-binding</keyword>
<evidence type="ECO:0000256" key="6">
    <source>
        <dbReference type="ARBA" id="ARBA00023002"/>
    </source>
</evidence>
<comment type="similarity">
    <text evidence="2">Belongs to the zinc-containing alcohol dehydrogenase family.</text>
</comment>
<dbReference type="Pfam" id="PF00107">
    <property type="entry name" value="ADH_zinc_N"/>
    <property type="match status" value="1"/>
</dbReference>
<dbReference type="PANTHER" id="PTHR42940:SF3">
    <property type="entry name" value="ALCOHOL DEHYDROGENASE 1-RELATED"/>
    <property type="match status" value="1"/>
</dbReference>
<evidence type="ECO:0000313" key="9">
    <source>
        <dbReference type="EMBL" id="KAF5370380.1"/>
    </source>
</evidence>
<evidence type="ECO:0000256" key="5">
    <source>
        <dbReference type="ARBA" id="ARBA00022833"/>
    </source>
</evidence>
<dbReference type="Gene3D" id="3.40.50.720">
    <property type="entry name" value="NAD(P)-binding Rossmann-like Domain"/>
    <property type="match status" value="1"/>
</dbReference>
<dbReference type="GO" id="GO:0005737">
    <property type="term" value="C:cytoplasm"/>
    <property type="evidence" value="ECO:0007669"/>
    <property type="project" value="TreeGrafter"/>
</dbReference>
<dbReference type="OrthoDB" id="1879366at2759"/>
<dbReference type="GO" id="GO:0046872">
    <property type="term" value="F:metal ion binding"/>
    <property type="evidence" value="ECO:0007669"/>
    <property type="project" value="UniProtKB-KW"/>
</dbReference>